<comment type="caution">
    <text evidence="2">The sequence shown here is derived from an EMBL/GenBank/DDBJ whole genome shotgun (WGS) entry which is preliminary data.</text>
</comment>
<feature type="transmembrane region" description="Helical" evidence="1">
    <location>
        <begin position="164"/>
        <end position="182"/>
    </location>
</feature>
<sequence length="477" mass="49660">MEPSIPGLIVCAVIILIGAFLRAPIILGLPIALAFGATSIGAVKALGGSTPLISVVFVLVLLGLASIRRSLLSECATLFREHPIAWVAVALGLYSFSSAIILPRLFASQTTAFVPVSGYVVEVPLEPVSGNITQTGYLILGILTYLILSIRLRSDVLLRRAGQGLFAFVIAEASLGVADALGKMSGAGDLLKPIRSASYAMLTEAEEAGFARLVGGYSEASAFGAACLACIAFCYVYWRRTGSRRALALGVLMLLLTLLSTSSTSYVGLAALGVPVVISFVRAVLTDRLTKEDLAIAVAGIFGAMAVVGIMLHDDHALDSVFKLVDSTLLNKANSGSGQERTYWNMRSLASFVDTYGLGVGFGSSRASSWVVAVLSQLGVVGTALMMTLVGHLTFADLRVDPRSPLAKTAATAAAARAAALTYLLAQSISGGSADPGLLFFYALAVVGATRLRLEAQPDRSASPVAQLQVLTGRASL</sequence>
<dbReference type="EMBL" id="PVZS01000018">
    <property type="protein sequence ID" value="PSC03997.1"/>
    <property type="molecule type" value="Genomic_DNA"/>
</dbReference>
<keyword evidence="3" id="KW-1185">Reference proteome</keyword>
<keyword evidence="1" id="KW-1133">Transmembrane helix</keyword>
<keyword evidence="1" id="KW-0472">Membrane</keyword>
<feature type="transmembrane region" description="Helical" evidence="1">
    <location>
        <begin position="370"/>
        <end position="394"/>
    </location>
</feature>
<feature type="transmembrane region" description="Helical" evidence="1">
    <location>
        <begin position="220"/>
        <end position="238"/>
    </location>
</feature>
<dbReference type="OrthoDB" id="7010242at2"/>
<evidence type="ECO:0000256" key="1">
    <source>
        <dbReference type="SAM" id="Phobius"/>
    </source>
</evidence>
<dbReference type="Proteomes" id="UP000239772">
    <property type="component" value="Unassembled WGS sequence"/>
</dbReference>
<organism evidence="2 3">
    <name type="scientific">Alsobacter soli</name>
    <dbReference type="NCBI Taxonomy" id="2109933"/>
    <lineage>
        <taxon>Bacteria</taxon>
        <taxon>Pseudomonadati</taxon>
        <taxon>Pseudomonadota</taxon>
        <taxon>Alphaproteobacteria</taxon>
        <taxon>Hyphomicrobiales</taxon>
        <taxon>Alsobacteraceae</taxon>
        <taxon>Alsobacter</taxon>
    </lineage>
</organism>
<feature type="transmembrane region" description="Helical" evidence="1">
    <location>
        <begin position="135"/>
        <end position="152"/>
    </location>
</feature>
<evidence type="ECO:0000313" key="3">
    <source>
        <dbReference type="Proteomes" id="UP000239772"/>
    </source>
</evidence>
<proteinExistence type="predicted"/>
<protein>
    <recommendedName>
        <fullName evidence="4">O-antigen ligase domain-containing protein</fullName>
    </recommendedName>
</protein>
<feature type="transmembrane region" description="Helical" evidence="1">
    <location>
        <begin position="7"/>
        <end position="33"/>
    </location>
</feature>
<name>A0A2T1HQU4_9HYPH</name>
<evidence type="ECO:0000313" key="2">
    <source>
        <dbReference type="EMBL" id="PSC03997.1"/>
    </source>
</evidence>
<dbReference type="RefSeq" id="WP_106338077.1">
    <property type="nucleotide sequence ID" value="NZ_PVZS01000018.1"/>
</dbReference>
<gene>
    <name evidence="2" type="ORF">SLNSH_16325</name>
</gene>
<feature type="transmembrane region" description="Helical" evidence="1">
    <location>
        <begin position="84"/>
        <end position="106"/>
    </location>
</feature>
<feature type="transmembrane region" description="Helical" evidence="1">
    <location>
        <begin position="245"/>
        <end position="261"/>
    </location>
</feature>
<evidence type="ECO:0008006" key="4">
    <source>
        <dbReference type="Google" id="ProtNLM"/>
    </source>
</evidence>
<reference evidence="3" key="1">
    <citation type="submission" date="2018-03" db="EMBL/GenBank/DDBJ databases">
        <authorList>
            <person name="Sun L."/>
            <person name="Liu H."/>
            <person name="Chen W."/>
            <person name="Huang K."/>
            <person name="Liu W."/>
            <person name="Gao X."/>
        </authorList>
    </citation>
    <scope>NUCLEOTIDE SEQUENCE [LARGE SCALE GENOMIC DNA]</scope>
    <source>
        <strain evidence="3">SH9</strain>
    </source>
</reference>
<keyword evidence="1" id="KW-0812">Transmembrane</keyword>
<feature type="transmembrane region" description="Helical" evidence="1">
    <location>
        <begin position="294"/>
        <end position="312"/>
    </location>
</feature>
<accession>A0A2T1HQU4</accession>
<dbReference type="AlphaFoldDB" id="A0A2T1HQU4"/>
<feature type="transmembrane region" description="Helical" evidence="1">
    <location>
        <begin position="267"/>
        <end position="285"/>
    </location>
</feature>
<feature type="transmembrane region" description="Helical" evidence="1">
    <location>
        <begin position="45"/>
        <end position="64"/>
    </location>
</feature>